<organism evidence="2 3">
    <name type="scientific">Pseudomonas tructae</name>
    <dbReference type="NCBI Taxonomy" id="2518644"/>
    <lineage>
        <taxon>Bacteria</taxon>
        <taxon>Pseudomonadati</taxon>
        <taxon>Pseudomonadota</taxon>
        <taxon>Gammaproteobacteria</taxon>
        <taxon>Pseudomonadales</taxon>
        <taxon>Pseudomonadaceae</taxon>
        <taxon>Pseudomonas</taxon>
    </lineage>
</organism>
<dbReference type="EMBL" id="CP035952">
    <property type="protein sequence ID" value="QBF25662.1"/>
    <property type="molecule type" value="Genomic_DNA"/>
</dbReference>
<dbReference type="InterPro" id="IPR036259">
    <property type="entry name" value="MFS_trans_sf"/>
</dbReference>
<feature type="transmembrane region" description="Helical" evidence="1">
    <location>
        <begin position="87"/>
        <end position="103"/>
    </location>
</feature>
<sequence>MNHVSNEEPADPAGLLALSRGAGGDLLDRAASRGPELDRLDRRERILRGYLFGQLAVIANFAIYYSLFSPVAAALAGVGGMGQGRSVYSAAVALFQPIAGVLAERIAVRTILVGGFALRALIWAVILPFGYLVLPSAAPLLLLFLALMLIDGVVVSIVSLVDIDEGGLDLLGQQYDFPVDDDLRNRYNSIYEGFASVGRVIMAPLMATLGLVMASVLNSAADALVIVMALGFLLPALVGAFFYLRYIPSDPVLPPRVVGASALSEIADIYAGLRSGLQLTWQVKRIRWRILLNSAERAIEDSMLLIVLATFALKVLAPGDLAKGAFYTALLIAVGKVGSIISAWAMHKYWRASSGAVSQWQRYKFFFPLAFAGTLATALMPVAVHVAQSGALAMAAVLASLSAILFNLLFTASALGFRNLMQGIVSEVGASGRILGIQGMFIMGTSALAILGLSAIFATMTLLAAFITTSAIYIGYGIVQLLLGRRLIFSGGH</sequence>
<evidence type="ECO:0000256" key="1">
    <source>
        <dbReference type="SAM" id="Phobius"/>
    </source>
</evidence>
<feature type="transmembrane region" description="Helical" evidence="1">
    <location>
        <begin position="463"/>
        <end position="483"/>
    </location>
</feature>
<feature type="transmembrane region" description="Helical" evidence="1">
    <location>
        <begin position="194"/>
        <end position="217"/>
    </location>
</feature>
<proteinExistence type="predicted"/>
<feature type="transmembrane region" description="Helical" evidence="1">
    <location>
        <begin position="325"/>
        <end position="345"/>
    </location>
</feature>
<dbReference type="RefSeq" id="WP_130263572.1">
    <property type="nucleotide sequence ID" value="NZ_CP035952.1"/>
</dbReference>
<dbReference type="AlphaFoldDB" id="A0A411MFM6"/>
<keyword evidence="1" id="KW-0812">Transmembrane</keyword>
<feature type="transmembrane region" description="Helical" evidence="1">
    <location>
        <begin position="110"/>
        <end position="134"/>
    </location>
</feature>
<evidence type="ECO:0000313" key="2">
    <source>
        <dbReference type="EMBL" id="QBF25662.1"/>
    </source>
</evidence>
<protein>
    <recommendedName>
        <fullName evidence="4">MFS transporter</fullName>
    </recommendedName>
</protein>
<feature type="transmembrane region" description="Helical" evidence="1">
    <location>
        <begin position="223"/>
        <end position="244"/>
    </location>
</feature>
<evidence type="ECO:0000313" key="3">
    <source>
        <dbReference type="Proteomes" id="UP000291130"/>
    </source>
</evidence>
<gene>
    <name evidence="2" type="ORF">EXN22_08135</name>
</gene>
<dbReference type="Gene3D" id="1.20.1250.20">
    <property type="entry name" value="MFS general substrate transporter like domains"/>
    <property type="match status" value="1"/>
</dbReference>
<accession>A0A411MFM6</accession>
<feature type="transmembrane region" description="Helical" evidence="1">
    <location>
        <begin position="435"/>
        <end position="457"/>
    </location>
</feature>
<feature type="transmembrane region" description="Helical" evidence="1">
    <location>
        <begin position="392"/>
        <end position="415"/>
    </location>
</feature>
<keyword evidence="3" id="KW-1185">Reference proteome</keyword>
<keyword evidence="1" id="KW-1133">Transmembrane helix</keyword>
<evidence type="ECO:0008006" key="4">
    <source>
        <dbReference type="Google" id="ProtNLM"/>
    </source>
</evidence>
<dbReference type="SUPFAM" id="SSF103473">
    <property type="entry name" value="MFS general substrate transporter"/>
    <property type="match status" value="1"/>
</dbReference>
<reference evidence="2 3" key="1">
    <citation type="submission" date="2019-02" db="EMBL/GenBank/DDBJ databases">
        <title>Complete genome sequence of Pseudomonas sp. SNU WT1 isolated from rainbow trout.</title>
        <authorList>
            <person name="Oh W.T."/>
            <person name="Park S.C."/>
        </authorList>
    </citation>
    <scope>NUCLEOTIDE SEQUENCE [LARGE SCALE GENOMIC DNA]</scope>
    <source>
        <strain evidence="2 3">SNU WT1</strain>
    </source>
</reference>
<feature type="transmembrane region" description="Helical" evidence="1">
    <location>
        <begin position="140"/>
        <end position="161"/>
    </location>
</feature>
<dbReference type="Proteomes" id="UP000291130">
    <property type="component" value="Chromosome"/>
</dbReference>
<name>A0A411MFM6_9PSED</name>
<keyword evidence="1" id="KW-0472">Membrane</keyword>
<feature type="transmembrane region" description="Helical" evidence="1">
    <location>
        <begin position="365"/>
        <end position="386"/>
    </location>
</feature>
<dbReference type="KEGG" id="ptk:EXN22_08135"/>